<keyword evidence="6" id="KW-0999">Mitochondrion inner membrane</keyword>
<dbReference type="InterPro" id="IPR036656">
    <property type="entry name" value="QCR9_sf"/>
</dbReference>
<organism evidence="13 14">
    <name type="scientific">Kluyveromyces marxianus (strain DMKU3-1042 / BCC 29191 / NBRC 104275)</name>
    <name type="common">Yeast</name>
    <name type="synonym">Candida kefyr</name>
    <dbReference type="NCBI Taxonomy" id="1003335"/>
    <lineage>
        <taxon>Eukaryota</taxon>
        <taxon>Fungi</taxon>
        <taxon>Dikarya</taxon>
        <taxon>Ascomycota</taxon>
        <taxon>Saccharomycotina</taxon>
        <taxon>Saccharomycetes</taxon>
        <taxon>Saccharomycetales</taxon>
        <taxon>Saccharomycetaceae</taxon>
        <taxon>Kluyveromyces</taxon>
    </lineage>
</organism>
<evidence type="ECO:0000256" key="7">
    <source>
        <dbReference type="ARBA" id="ARBA00022982"/>
    </source>
</evidence>
<dbReference type="AlphaFoldDB" id="W0T8X6"/>
<proteinExistence type="inferred from homology"/>
<dbReference type="RefSeq" id="XP_022675349.1">
    <property type="nucleotide sequence ID" value="XM_022818710.1"/>
</dbReference>
<keyword evidence="9" id="KW-0496">Mitochondrion</keyword>
<accession>W0T8X6</accession>
<feature type="transmembrane region" description="Helical" evidence="12">
    <location>
        <begin position="59"/>
        <end position="83"/>
    </location>
</feature>
<dbReference type="GeneID" id="34715494"/>
<evidence type="ECO:0000256" key="9">
    <source>
        <dbReference type="ARBA" id="ARBA00023128"/>
    </source>
</evidence>
<dbReference type="OrthoDB" id="44067at2759"/>
<name>W0T8X6_KLUMD</name>
<evidence type="ECO:0000256" key="5">
    <source>
        <dbReference type="ARBA" id="ARBA00022692"/>
    </source>
</evidence>
<dbReference type="PANTHER" id="PTHR12980">
    <property type="entry name" value="UBIQUINOL-CYTOCHROME C REDUCTASE COMPLEX, SUBUNIT X"/>
    <property type="match status" value="1"/>
</dbReference>
<dbReference type="KEGG" id="kmx:KLMA_30208"/>
<dbReference type="Proteomes" id="UP000065495">
    <property type="component" value="Chromosome 3"/>
</dbReference>
<keyword evidence="4" id="KW-0679">Respiratory chain</keyword>
<evidence type="ECO:0000256" key="3">
    <source>
        <dbReference type="ARBA" id="ARBA00022448"/>
    </source>
</evidence>
<dbReference type="SUPFAM" id="SSF81514">
    <property type="entry name" value="Subunit X (non-heme 7 kDa protein) of cytochrome bc1 complex (Ubiquinol-cytochrome c reductase)"/>
    <property type="match status" value="1"/>
</dbReference>
<dbReference type="VEuPathDB" id="FungiDB:KLMA_30208"/>
<reference evidence="13 14" key="1">
    <citation type="journal article" date="2015" name="Biotechnol. Biofuels">
        <title>Genetic basis of the highly efficient yeast Kluyveromyces marxianus: complete genome sequence and transcriptome analyses.</title>
        <authorList>
            <person name="Lertwattanasakul N."/>
            <person name="Kosaka T."/>
            <person name="Hosoyama A."/>
            <person name="Suzuki Y."/>
            <person name="Rodrussamee N."/>
            <person name="Matsutani M."/>
            <person name="Murata M."/>
            <person name="Fujimoto N."/>
            <person name="Suprayogi"/>
            <person name="Tsuchikane K."/>
            <person name="Limtong S."/>
            <person name="Fujita N."/>
            <person name="Yamada M."/>
        </authorList>
    </citation>
    <scope>NUCLEOTIDE SEQUENCE [LARGE SCALE GENOMIC DNA]</scope>
    <source>
        <strain evidence="14">DMKU3-1042 / BCC 29191 / NBRC 104275</strain>
    </source>
</reference>
<protein>
    <recommendedName>
        <fullName evidence="11">Complex III subunit 9</fullName>
    </recommendedName>
</protein>
<dbReference type="Pfam" id="PF05365">
    <property type="entry name" value="UCR_UQCRX_QCR9"/>
    <property type="match status" value="1"/>
</dbReference>
<evidence type="ECO:0000256" key="6">
    <source>
        <dbReference type="ARBA" id="ARBA00022792"/>
    </source>
</evidence>
<keyword evidence="3" id="KW-0813">Transport</keyword>
<evidence type="ECO:0000313" key="13">
    <source>
        <dbReference type="EMBL" id="BAO39503.1"/>
    </source>
</evidence>
<sequence>MSGIHKTSVLGTFQMDKSPLSLDCLRSRALKLNEFTNNKIFLQSFSSTLYNTIFKRNSVFVGTVFASTFLFQVAFDSGITAWYENHNKGKLWKDIKGRIMNGDEEDDDE</sequence>
<evidence type="ECO:0000256" key="2">
    <source>
        <dbReference type="ARBA" id="ARBA00007856"/>
    </source>
</evidence>
<comment type="subcellular location">
    <subcellularLocation>
        <location evidence="1">Mitochondrion inner membrane</location>
        <topology evidence="1">Single-pass membrane protein</topology>
    </subcellularLocation>
</comment>
<dbReference type="InterPro" id="IPR008027">
    <property type="entry name" value="QCR9"/>
</dbReference>
<keyword evidence="8 12" id="KW-1133">Transmembrane helix</keyword>
<dbReference type="GO" id="GO:0005743">
    <property type="term" value="C:mitochondrial inner membrane"/>
    <property type="evidence" value="ECO:0007669"/>
    <property type="project" value="UniProtKB-SubCell"/>
</dbReference>
<evidence type="ECO:0000256" key="8">
    <source>
        <dbReference type="ARBA" id="ARBA00022989"/>
    </source>
</evidence>
<gene>
    <name evidence="13" type="primary">QCR9</name>
    <name evidence="13" type="ORF">KLMA_30208</name>
</gene>
<comment type="similarity">
    <text evidence="2">Belongs to the UQCR10/QCR9 family.</text>
</comment>
<evidence type="ECO:0000256" key="12">
    <source>
        <dbReference type="SAM" id="Phobius"/>
    </source>
</evidence>
<dbReference type="GO" id="GO:0045275">
    <property type="term" value="C:respiratory chain complex III"/>
    <property type="evidence" value="ECO:0007669"/>
    <property type="project" value="InterPro"/>
</dbReference>
<keyword evidence="5 12" id="KW-0812">Transmembrane</keyword>
<keyword evidence="7" id="KW-0249">Electron transport</keyword>
<evidence type="ECO:0000256" key="11">
    <source>
        <dbReference type="ARBA" id="ARBA00044247"/>
    </source>
</evidence>
<evidence type="ECO:0000256" key="10">
    <source>
        <dbReference type="ARBA" id="ARBA00023136"/>
    </source>
</evidence>
<dbReference type="FunFam" id="1.20.5.260:FF:000001">
    <property type="entry name" value="Cytochrome b-c1 complex subunit 9"/>
    <property type="match status" value="1"/>
</dbReference>
<dbReference type="Gene3D" id="1.20.5.260">
    <property type="entry name" value="Cytochrome b-c1 complex subunit 9"/>
    <property type="match status" value="1"/>
</dbReference>
<evidence type="ECO:0000256" key="1">
    <source>
        <dbReference type="ARBA" id="ARBA00004434"/>
    </source>
</evidence>
<keyword evidence="10 12" id="KW-0472">Membrane</keyword>
<evidence type="ECO:0000256" key="4">
    <source>
        <dbReference type="ARBA" id="ARBA00022660"/>
    </source>
</evidence>
<dbReference type="GO" id="GO:0006122">
    <property type="term" value="P:mitochondrial electron transport, ubiquinol to cytochrome c"/>
    <property type="evidence" value="ECO:0007669"/>
    <property type="project" value="InterPro"/>
</dbReference>
<dbReference type="EMBL" id="AP012215">
    <property type="protein sequence ID" value="BAO39503.1"/>
    <property type="molecule type" value="Genomic_DNA"/>
</dbReference>
<dbReference type="PANTHER" id="PTHR12980:SF0">
    <property type="entry name" value="CYTOCHROME B-C1 COMPLEX SUBUNIT 9"/>
    <property type="match status" value="1"/>
</dbReference>
<evidence type="ECO:0000313" key="14">
    <source>
        <dbReference type="Proteomes" id="UP000065495"/>
    </source>
</evidence>